<proteinExistence type="predicted"/>
<keyword evidence="3" id="KW-1185">Reference proteome</keyword>
<evidence type="ECO:0000256" key="1">
    <source>
        <dbReference type="SAM" id="Phobius"/>
    </source>
</evidence>
<dbReference type="InterPro" id="IPR001457">
    <property type="entry name" value="NADH_UbQ/plastoQ_OxRdtase_su6"/>
</dbReference>
<dbReference type="Gene3D" id="1.20.120.1200">
    <property type="entry name" value="NADH-ubiquinone/plastoquinone oxidoreductase chain 6, subunit NuoJ"/>
    <property type="match status" value="1"/>
</dbReference>
<sequence>MRTLRNKLQKIAIIVFFIIFAVNFAFIRGSFIIRSQNISRLGTELFSTYIIPFELLSLILVAAIIGVMYIAWEERR</sequence>
<feature type="transmembrane region" description="Helical" evidence="1">
    <location>
        <begin position="45"/>
        <end position="72"/>
    </location>
</feature>
<dbReference type="NCBIfam" id="NF005030">
    <property type="entry name" value="PRK06439.1"/>
    <property type="match status" value="1"/>
</dbReference>
<keyword evidence="1" id="KW-1133">Transmembrane helix</keyword>
<dbReference type="GO" id="GO:0008137">
    <property type="term" value="F:NADH dehydrogenase (ubiquinone) activity"/>
    <property type="evidence" value="ECO:0007669"/>
    <property type="project" value="InterPro"/>
</dbReference>
<keyword evidence="1" id="KW-0812">Transmembrane</keyword>
<organism evidence="2 3">
    <name type="scientific">Picrophilus torridus (strain ATCC 700027 / DSM 9790 / JCM 10055 / NBRC 100828 / KAW 2/3)</name>
    <dbReference type="NCBI Taxonomy" id="1122961"/>
    <lineage>
        <taxon>Archaea</taxon>
        <taxon>Methanobacteriati</taxon>
        <taxon>Thermoplasmatota</taxon>
        <taxon>Thermoplasmata</taxon>
        <taxon>Thermoplasmatales</taxon>
        <taxon>Picrophilaceae</taxon>
        <taxon>Picrophilus</taxon>
    </lineage>
</organism>
<dbReference type="Pfam" id="PF00499">
    <property type="entry name" value="Oxidored_q3"/>
    <property type="match status" value="1"/>
</dbReference>
<comment type="caution">
    <text evidence="2">The sequence shown here is derived from an EMBL/GenBank/DDBJ whole genome shotgun (WGS) entry which is preliminary data.</text>
</comment>
<accession>A0A8G2FWU1</accession>
<evidence type="ECO:0000313" key="3">
    <source>
        <dbReference type="Proteomes" id="UP000192315"/>
    </source>
</evidence>
<reference evidence="2 3" key="1">
    <citation type="submission" date="2017-04" db="EMBL/GenBank/DDBJ databases">
        <authorList>
            <person name="Varghese N."/>
            <person name="Submissions S."/>
        </authorList>
    </citation>
    <scope>NUCLEOTIDE SEQUENCE [LARGE SCALE GENOMIC DNA]</scope>
    <source>
        <strain evidence="2 3">DSM 9789</strain>
    </source>
</reference>
<gene>
    <name evidence="2" type="ORF">SAMN02745355_0855</name>
</gene>
<feature type="transmembrane region" description="Helical" evidence="1">
    <location>
        <begin position="12"/>
        <end position="33"/>
    </location>
</feature>
<dbReference type="EMBL" id="FWYE01000002">
    <property type="protein sequence ID" value="SMD30937.1"/>
    <property type="molecule type" value="Genomic_DNA"/>
</dbReference>
<dbReference type="AlphaFoldDB" id="A0A8G2FWU1"/>
<name>A0A8G2FWU1_PICTO</name>
<dbReference type="InterPro" id="IPR042106">
    <property type="entry name" value="Nuo/plastoQ_OxRdtase_6_NuoJ"/>
</dbReference>
<dbReference type="Proteomes" id="UP000192315">
    <property type="component" value="Unassembled WGS sequence"/>
</dbReference>
<protein>
    <submittedName>
        <fullName evidence="2">NADH-quinone oxidoreductase subunit J</fullName>
    </submittedName>
</protein>
<evidence type="ECO:0000313" key="2">
    <source>
        <dbReference type="EMBL" id="SMD30937.1"/>
    </source>
</evidence>
<keyword evidence="1" id="KW-0472">Membrane</keyword>